<gene>
    <name evidence="4" type="ORF">H634G_02271</name>
</gene>
<proteinExistence type="inferred from homology"/>
<dbReference type="Gene3D" id="3.40.50.1010">
    <property type="entry name" value="5'-nuclease"/>
    <property type="match status" value="1"/>
</dbReference>
<dbReference type="InterPro" id="IPR039436">
    <property type="entry name" value="Asteroid_dom"/>
</dbReference>
<accession>A0A0D9P7F6</accession>
<evidence type="ECO:0000313" key="4">
    <source>
        <dbReference type="EMBL" id="KJK82078.1"/>
    </source>
</evidence>
<dbReference type="SUPFAM" id="SSF88723">
    <property type="entry name" value="PIN domain-like"/>
    <property type="match status" value="1"/>
</dbReference>
<dbReference type="Pfam" id="PF12813">
    <property type="entry name" value="XPG_I_2"/>
    <property type="match status" value="1"/>
</dbReference>
<dbReference type="InterPro" id="IPR026832">
    <property type="entry name" value="Asteroid"/>
</dbReference>
<reference evidence="5" key="1">
    <citation type="journal article" date="2014" name="BMC Genomics">
        <title>The genome sequence of the biocontrol fungus Metarhizium anisopliae and comparative genomics of Metarhizium species.</title>
        <authorList>
            <person name="Pattemore J.A."/>
            <person name="Hane J.K."/>
            <person name="Williams A.H."/>
            <person name="Wilson B.A."/>
            <person name="Stodart B.J."/>
            <person name="Ash G.J."/>
        </authorList>
    </citation>
    <scope>NUCLEOTIDE SEQUENCE [LARGE SCALE GENOMIC DNA]</scope>
    <source>
        <strain evidence="5">BRIP 53293</strain>
    </source>
</reference>
<feature type="domain" description="Asteroid" evidence="3">
    <location>
        <begin position="139"/>
        <end position="376"/>
    </location>
</feature>
<feature type="region of interest" description="Disordered" evidence="2">
    <location>
        <begin position="544"/>
        <end position="588"/>
    </location>
</feature>
<dbReference type="PANTHER" id="PTHR15665">
    <property type="entry name" value="ASTEROID PROTEIN"/>
    <property type="match status" value="1"/>
</dbReference>
<keyword evidence="5" id="KW-1185">Reference proteome</keyword>
<dbReference type="EMBL" id="KE384724">
    <property type="protein sequence ID" value="KJK82078.1"/>
    <property type="molecule type" value="Genomic_DNA"/>
</dbReference>
<evidence type="ECO:0000256" key="2">
    <source>
        <dbReference type="SAM" id="MobiDB-lite"/>
    </source>
</evidence>
<comment type="similarity">
    <text evidence="1">Belongs to the asteroid family.</text>
</comment>
<name>A0A0D9P7F6_METAN</name>
<organism evidence="4 5">
    <name type="scientific">Metarhizium anisopliae BRIP 53293</name>
    <dbReference type="NCBI Taxonomy" id="1291518"/>
    <lineage>
        <taxon>Eukaryota</taxon>
        <taxon>Fungi</taxon>
        <taxon>Dikarya</taxon>
        <taxon>Ascomycota</taxon>
        <taxon>Pezizomycotina</taxon>
        <taxon>Sordariomycetes</taxon>
        <taxon>Hypocreomycetidae</taxon>
        <taxon>Hypocreales</taxon>
        <taxon>Clavicipitaceae</taxon>
        <taxon>Metarhizium</taxon>
    </lineage>
</organism>
<dbReference type="InterPro" id="IPR029060">
    <property type="entry name" value="PIN-like_dom_sf"/>
</dbReference>
<evidence type="ECO:0000259" key="3">
    <source>
        <dbReference type="Pfam" id="PF12813"/>
    </source>
</evidence>
<evidence type="ECO:0000256" key="1">
    <source>
        <dbReference type="ARBA" id="ARBA00007398"/>
    </source>
</evidence>
<dbReference type="OrthoDB" id="5297549at2759"/>
<evidence type="ECO:0000313" key="5">
    <source>
        <dbReference type="Proteomes" id="UP000054544"/>
    </source>
</evidence>
<dbReference type="AlphaFoldDB" id="A0A0D9P7F6"/>
<feature type="compositionally biased region" description="Polar residues" evidence="2">
    <location>
        <begin position="563"/>
        <end position="582"/>
    </location>
</feature>
<dbReference type="PANTHER" id="PTHR15665:SF1">
    <property type="entry name" value="PROTEIN ASTEROID HOMOLOG 1"/>
    <property type="match status" value="1"/>
</dbReference>
<sequence>MGISHLYTTLRPLATWAALEDEAVVIDGPALAYHSLHICRAGGIRQPSYALLNRVTISWLESLCRHNVLVRKLYFDGFLPRAKLQVRMGRMMRATSRLNRLYVSHLQGCPVSCLAADDIEADVDIYKSGGADVCPLTDPCFLVPAVLNCLRESTQYRKITEVVPGEADHFCAANVSKYGGVLITSDSDLLVHNLGEGQVAFFRDLHAESGHCFKFLSFAPRQIFDKVGLAYPEKAIQLAYERKMAPQATLSRLIDICSKPAPLSADYIEFVENYTTSEEVVRLQKVGLEVPNLNDLDPRVSELVLEFYSRRSGMSMNSSIRMFLPPLTECPGLRSAWDKSTPIRQLAYSIGSHILPRKDACLQVREFRRVESISHAGRQVRLLPTNLMREYLNDILSCAECCEADIQRDGIKFWVFLAMALDKMESTRKGEETLTETIDKYFVGRTAKSGDTSVAWGIVHVAAQMQGTLYSLRVLQQTLRSVFSPEIDEALPEVTGLYTMLSELIPVELYPCTTDLLRIARELQKSRSLYALDAFLTKKFCGNESSDNEGEEIESTLTDDSESALSAKSGTNTNNDENNPFSVLSLEG</sequence>
<dbReference type="Proteomes" id="UP000054544">
    <property type="component" value="Unassembled WGS sequence"/>
</dbReference>
<protein>
    <recommendedName>
        <fullName evidence="3">Asteroid domain-containing protein</fullName>
    </recommendedName>
</protein>
<dbReference type="STRING" id="1291518.A0A0D9P7F6"/>
<feature type="compositionally biased region" description="Acidic residues" evidence="2">
    <location>
        <begin position="546"/>
        <end position="562"/>
    </location>
</feature>